<accession>A0A8J7KTR2</accession>
<sequence length="157" mass="18402">MNKQVIQETINELHRMKKRLTGAQGCSVKHEEENSYSAKCLRLAISALTHQLTNGWIPVTKGLPENEERVFILANKRSYNGDIIQIRTTAMYEDGTLHTEDSSYVWEDNDFEYCEETDDYIIPEGWFEQNMYCEEYGIIDDFVTHWMPLPELPRESD</sequence>
<evidence type="ECO:0000313" key="2">
    <source>
        <dbReference type="EMBL" id="MBH1941661.1"/>
    </source>
</evidence>
<evidence type="ECO:0000259" key="1">
    <source>
        <dbReference type="Pfam" id="PF04448"/>
    </source>
</evidence>
<feature type="domain" description="DUF551" evidence="1">
    <location>
        <begin position="55"/>
        <end position="153"/>
    </location>
</feature>
<dbReference type="Pfam" id="PF04448">
    <property type="entry name" value="DUF551"/>
    <property type="match status" value="1"/>
</dbReference>
<organism evidence="2 3">
    <name type="scientific">Mobilitalea sibirica</name>
    <dbReference type="NCBI Taxonomy" id="1462919"/>
    <lineage>
        <taxon>Bacteria</taxon>
        <taxon>Bacillati</taxon>
        <taxon>Bacillota</taxon>
        <taxon>Clostridia</taxon>
        <taxon>Lachnospirales</taxon>
        <taxon>Lachnospiraceae</taxon>
        <taxon>Mobilitalea</taxon>
    </lineage>
</organism>
<dbReference type="EMBL" id="JAEAGR010000013">
    <property type="protein sequence ID" value="MBH1941661.1"/>
    <property type="molecule type" value="Genomic_DNA"/>
</dbReference>
<dbReference type="RefSeq" id="WP_197661906.1">
    <property type="nucleotide sequence ID" value="NZ_JAEAGR010000013.1"/>
</dbReference>
<comment type="caution">
    <text evidence="2">The sequence shown here is derived from an EMBL/GenBank/DDBJ whole genome shotgun (WGS) entry which is preliminary data.</text>
</comment>
<keyword evidence="3" id="KW-1185">Reference proteome</keyword>
<dbReference type="Proteomes" id="UP000623269">
    <property type="component" value="Unassembled WGS sequence"/>
</dbReference>
<reference evidence="2" key="1">
    <citation type="submission" date="2020-12" db="EMBL/GenBank/DDBJ databases">
        <title>M. sibirica DSM 26468T genome.</title>
        <authorList>
            <person name="Thieme N."/>
            <person name="Rettenmaier R."/>
            <person name="Zverlov V."/>
            <person name="Liebl W."/>
        </authorList>
    </citation>
    <scope>NUCLEOTIDE SEQUENCE</scope>
    <source>
        <strain evidence="2">DSM 26468</strain>
    </source>
</reference>
<protein>
    <submittedName>
        <fullName evidence="2">DUF551 domain-containing protein</fullName>
    </submittedName>
</protein>
<name>A0A8J7KTR2_9FIRM</name>
<dbReference type="InterPro" id="IPR007539">
    <property type="entry name" value="DUF551"/>
</dbReference>
<evidence type="ECO:0000313" key="3">
    <source>
        <dbReference type="Proteomes" id="UP000623269"/>
    </source>
</evidence>
<dbReference type="AlphaFoldDB" id="A0A8J7KTR2"/>
<gene>
    <name evidence="2" type="ORF">I5677_12230</name>
</gene>
<proteinExistence type="predicted"/>